<dbReference type="AlphaFoldDB" id="A0A1V4IAF0"/>
<evidence type="ECO:0000313" key="3">
    <source>
        <dbReference type="EMBL" id="RII33900.1"/>
    </source>
</evidence>
<dbReference type="Proteomes" id="UP000265930">
    <property type="component" value="Unassembled WGS sequence"/>
</dbReference>
<keyword evidence="4" id="KW-1185">Reference proteome</keyword>
<feature type="compositionally biased region" description="Polar residues" evidence="1">
    <location>
        <begin position="7"/>
        <end position="17"/>
    </location>
</feature>
<feature type="compositionally biased region" description="Polar residues" evidence="1">
    <location>
        <begin position="45"/>
        <end position="58"/>
    </location>
</feature>
<dbReference type="STRING" id="225345.CLCHR_45150"/>
<sequence>MNKGPKSDSNNLQSFYSMTPEPSDKKQKEFSDTYTDHKEHKNEGNNDWNSVPTGFDTQESSKNHEKTATDNQWTSTHK</sequence>
<accession>A0A1V4IAF0</accession>
<evidence type="ECO:0000313" key="5">
    <source>
        <dbReference type="Proteomes" id="UP000265930"/>
    </source>
</evidence>
<feature type="compositionally biased region" description="Polar residues" evidence="1">
    <location>
        <begin position="69"/>
        <end position="78"/>
    </location>
</feature>
<feature type="region of interest" description="Disordered" evidence="1">
    <location>
        <begin position="1"/>
        <end position="78"/>
    </location>
</feature>
<feature type="compositionally biased region" description="Basic and acidic residues" evidence="1">
    <location>
        <begin position="22"/>
        <end position="44"/>
    </location>
</feature>
<dbReference type="Proteomes" id="UP000191056">
    <property type="component" value="Unassembled WGS sequence"/>
</dbReference>
<dbReference type="OrthoDB" id="1937427at2"/>
<dbReference type="EMBL" id="MZGT01000106">
    <property type="protein sequence ID" value="OPJ56615.1"/>
    <property type="molecule type" value="Genomic_DNA"/>
</dbReference>
<name>A0A1V4IAF0_9CLOT</name>
<comment type="caution">
    <text evidence="2">The sequence shown here is derived from an EMBL/GenBank/DDBJ whole genome shotgun (WGS) entry which is preliminary data.</text>
</comment>
<reference evidence="2 4" key="1">
    <citation type="submission" date="2017-03" db="EMBL/GenBank/DDBJ databases">
        <title>Genome sequence of Clostridium chromiireducens DSM 23318.</title>
        <authorList>
            <person name="Poehlein A."/>
            <person name="Daniel R."/>
        </authorList>
    </citation>
    <scope>NUCLEOTIDE SEQUENCE [LARGE SCALE GENOMIC DNA]</scope>
    <source>
        <strain evidence="2 4">DSM 23318</strain>
    </source>
</reference>
<protein>
    <submittedName>
        <fullName evidence="2">Uncharacterized protein</fullName>
    </submittedName>
</protein>
<gene>
    <name evidence="2" type="ORF">CLCHR_45150</name>
    <name evidence="3" type="ORF">D2A34_11975</name>
</gene>
<dbReference type="EMBL" id="QXDJ01000003">
    <property type="protein sequence ID" value="RII33900.1"/>
    <property type="molecule type" value="Genomic_DNA"/>
</dbReference>
<feature type="compositionally biased region" description="Basic and acidic residues" evidence="1">
    <location>
        <begin position="59"/>
        <end position="68"/>
    </location>
</feature>
<reference evidence="3 5" key="2">
    <citation type="submission" date="2018-08" db="EMBL/GenBank/DDBJ databases">
        <title>Genome of Clostridium chromiireducens C1, DSM12136.</title>
        <authorList>
            <person name="Xing M."/>
            <person name="Wei Y."/>
            <person name="Ang E.L."/>
            <person name="Zhao H."/>
            <person name="Zhang Y."/>
        </authorList>
    </citation>
    <scope>NUCLEOTIDE SEQUENCE [LARGE SCALE GENOMIC DNA]</scope>
    <source>
        <strain evidence="3 5">C1</strain>
    </source>
</reference>
<evidence type="ECO:0000313" key="2">
    <source>
        <dbReference type="EMBL" id="OPJ56615.1"/>
    </source>
</evidence>
<dbReference type="RefSeq" id="WP_079442124.1">
    <property type="nucleotide sequence ID" value="NZ_MZGT01000106.1"/>
</dbReference>
<evidence type="ECO:0000256" key="1">
    <source>
        <dbReference type="SAM" id="MobiDB-lite"/>
    </source>
</evidence>
<proteinExistence type="predicted"/>
<evidence type="ECO:0000313" key="4">
    <source>
        <dbReference type="Proteomes" id="UP000191056"/>
    </source>
</evidence>
<organism evidence="2 4">
    <name type="scientific">Clostridium chromiireducens</name>
    <dbReference type="NCBI Taxonomy" id="225345"/>
    <lineage>
        <taxon>Bacteria</taxon>
        <taxon>Bacillati</taxon>
        <taxon>Bacillota</taxon>
        <taxon>Clostridia</taxon>
        <taxon>Eubacteriales</taxon>
        <taxon>Clostridiaceae</taxon>
        <taxon>Clostridium</taxon>
    </lineage>
</organism>